<dbReference type="GO" id="GO:0005576">
    <property type="term" value="C:extracellular region"/>
    <property type="evidence" value="ECO:0007669"/>
    <property type="project" value="InterPro"/>
</dbReference>
<dbReference type="AlphaFoldDB" id="A0AAW2FA72"/>
<gene>
    <name evidence="9" type="ORF">PUN28_013387</name>
</gene>
<keyword evidence="2 7" id="KW-0732">Signal</keyword>
<comment type="caution">
    <text evidence="9">The sequence shown here is derived from an EMBL/GenBank/DDBJ whole genome shotgun (WGS) entry which is preliminary data.</text>
</comment>
<feature type="domain" description="Chitin-binding type-2" evidence="8">
    <location>
        <begin position="199"/>
        <end position="253"/>
    </location>
</feature>
<feature type="signal peptide" evidence="7">
    <location>
        <begin position="1"/>
        <end position="19"/>
    </location>
</feature>
<dbReference type="PANTHER" id="PTHR23301">
    <property type="entry name" value="CHITIN BINDING PERITROPHIN-A"/>
    <property type="match status" value="1"/>
</dbReference>
<feature type="compositionally biased region" description="Polar residues" evidence="6">
    <location>
        <begin position="182"/>
        <end position="197"/>
    </location>
</feature>
<evidence type="ECO:0000256" key="5">
    <source>
        <dbReference type="ARBA" id="ARBA00023180"/>
    </source>
</evidence>
<dbReference type="Pfam" id="PF01607">
    <property type="entry name" value="CBM_14"/>
    <property type="match status" value="3"/>
</dbReference>
<evidence type="ECO:0000256" key="3">
    <source>
        <dbReference type="ARBA" id="ARBA00022737"/>
    </source>
</evidence>
<evidence type="ECO:0000259" key="8">
    <source>
        <dbReference type="PROSITE" id="PS50940"/>
    </source>
</evidence>
<dbReference type="SUPFAM" id="SSF57625">
    <property type="entry name" value="Invertebrate chitin-binding proteins"/>
    <property type="match status" value="3"/>
</dbReference>
<dbReference type="EMBL" id="JADYXP020000013">
    <property type="protein sequence ID" value="KAL0112115.1"/>
    <property type="molecule type" value="Genomic_DNA"/>
</dbReference>
<reference evidence="9 10" key="1">
    <citation type="submission" date="2023-03" db="EMBL/GenBank/DDBJ databases">
        <title>High recombination rates correlate with genetic variation in Cardiocondyla obscurior ants.</title>
        <authorList>
            <person name="Errbii M."/>
        </authorList>
    </citation>
    <scope>NUCLEOTIDE SEQUENCE [LARGE SCALE GENOMIC DNA]</scope>
    <source>
        <strain evidence="9">Alpha-2009</strain>
        <tissue evidence="9">Whole body</tissue>
    </source>
</reference>
<keyword evidence="10" id="KW-1185">Reference proteome</keyword>
<feature type="region of interest" description="Disordered" evidence="6">
    <location>
        <begin position="179"/>
        <end position="198"/>
    </location>
</feature>
<accession>A0AAW2FA72</accession>
<feature type="chain" id="PRO_5043576270" description="Chitin-binding type-2 domain-containing protein" evidence="7">
    <location>
        <begin position="20"/>
        <end position="256"/>
    </location>
</feature>
<keyword evidence="4" id="KW-1015">Disulfide bond</keyword>
<name>A0AAW2FA72_9HYME</name>
<dbReference type="InterPro" id="IPR002557">
    <property type="entry name" value="Chitin-bd_dom"/>
</dbReference>
<evidence type="ECO:0000313" key="10">
    <source>
        <dbReference type="Proteomes" id="UP001430953"/>
    </source>
</evidence>
<dbReference type="SMART" id="SM00494">
    <property type="entry name" value="ChtBD2"/>
    <property type="match status" value="3"/>
</dbReference>
<sequence length="256" mass="28766">MKEIYVIVVAFLAFSAVNAEHLDRDQDQNEVAYNIPTVCPYPSEEFPENTTTNLPHEHNCSRFYKCFIGSPVSQECPLMYKDDPVTRLHYNSFLQVCDWPWTAGCESCPRKYANGTYPPATRINHESGNCQYFYECIYGVPYLRYCPTNTCFSRTCQTCVDKNQPGGRCETYPRPPTAFPPASSSQPTYIPTSSKPTLQPGCRNGDTIKHPCDCAKYYSCSDNDLYLAECKGGLHYSPAAKGCLPPNEAGCFVPKK</sequence>
<protein>
    <recommendedName>
        <fullName evidence="8">Chitin-binding type-2 domain-containing protein</fullName>
    </recommendedName>
</protein>
<evidence type="ECO:0000256" key="4">
    <source>
        <dbReference type="ARBA" id="ARBA00023157"/>
    </source>
</evidence>
<dbReference type="PANTHER" id="PTHR23301:SF0">
    <property type="entry name" value="CHITIN-BINDING TYPE-2 DOMAIN-CONTAINING PROTEIN-RELATED"/>
    <property type="match status" value="1"/>
</dbReference>
<organism evidence="9 10">
    <name type="scientific">Cardiocondyla obscurior</name>
    <dbReference type="NCBI Taxonomy" id="286306"/>
    <lineage>
        <taxon>Eukaryota</taxon>
        <taxon>Metazoa</taxon>
        <taxon>Ecdysozoa</taxon>
        <taxon>Arthropoda</taxon>
        <taxon>Hexapoda</taxon>
        <taxon>Insecta</taxon>
        <taxon>Pterygota</taxon>
        <taxon>Neoptera</taxon>
        <taxon>Endopterygota</taxon>
        <taxon>Hymenoptera</taxon>
        <taxon>Apocrita</taxon>
        <taxon>Aculeata</taxon>
        <taxon>Formicoidea</taxon>
        <taxon>Formicidae</taxon>
        <taxon>Myrmicinae</taxon>
        <taxon>Cardiocondyla</taxon>
    </lineage>
</organism>
<keyword evidence="1" id="KW-0147">Chitin-binding</keyword>
<dbReference type="InterPro" id="IPR036508">
    <property type="entry name" value="Chitin-bd_dom_sf"/>
</dbReference>
<evidence type="ECO:0000313" key="9">
    <source>
        <dbReference type="EMBL" id="KAL0112115.1"/>
    </source>
</evidence>
<evidence type="ECO:0000256" key="2">
    <source>
        <dbReference type="ARBA" id="ARBA00022729"/>
    </source>
</evidence>
<dbReference type="Proteomes" id="UP001430953">
    <property type="component" value="Unassembled WGS sequence"/>
</dbReference>
<keyword evidence="5" id="KW-0325">Glycoprotein</keyword>
<dbReference type="Gene3D" id="2.170.140.10">
    <property type="entry name" value="Chitin binding domain"/>
    <property type="match status" value="2"/>
</dbReference>
<evidence type="ECO:0000256" key="7">
    <source>
        <dbReference type="SAM" id="SignalP"/>
    </source>
</evidence>
<dbReference type="InterPro" id="IPR051940">
    <property type="entry name" value="Chitin_bind-dev_reg"/>
</dbReference>
<dbReference type="PROSITE" id="PS50940">
    <property type="entry name" value="CHIT_BIND_II"/>
    <property type="match status" value="3"/>
</dbReference>
<evidence type="ECO:0000256" key="1">
    <source>
        <dbReference type="ARBA" id="ARBA00022669"/>
    </source>
</evidence>
<dbReference type="GO" id="GO:0008061">
    <property type="term" value="F:chitin binding"/>
    <property type="evidence" value="ECO:0007669"/>
    <property type="project" value="UniProtKB-KW"/>
</dbReference>
<proteinExistence type="predicted"/>
<keyword evidence="3" id="KW-0677">Repeat</keyword>
<feature type="domain" description="Chitin-binding type-2" evidence="8">
    <location>
        <begin position="113"/>
        <end position="171"/>
    </location>
</feature>
<feature type="domain" description="Chitin-binding type-2" evidence="8">
    <location>
        <begin position="36"/>
        <end position="107"/>
    </location>
</feature>
<evidence type="ECO:0000256" key="6">
    <source>
        <dbReference type="SAM" id="MobiDB-lite"/>
    </source>
</evidence>